<evidence type="ECO:0000313" key="1">
    <source>
        <dbReference type="EMBL" id="RCI00163.1"/>
    </source>
</evidence>
<organism evidence="1 2">
    <name type="scientific">Rhizopus stolonifer</name>
    <name type="common">Rhizopus nigricans</name>
    <dbReference type="NCBI Taxonomy" id="4846"/>
    <lineage>
        <taxon>Eukaryota</taxon>
        <taxon>Fungi</taxon>
        <taxon>Fungi incertae sedis</taxon>
        <taxon>Mucoromycota</taxon>
        <taxon>Mucoromycotina</taxon>
        <taxon>Mucoromycetes</taxon>
        <taxon>Mucorales</taxon>
        <taxon>Mucorineae</taxon>
        <taxon>Rhizopodaceae</taxon>
        <taxon>Rhizopus</taxon>
    </lineage>
</organism>
<dbReference type="OrthoDB" id="2277862at2759"/>
<reference evidence="1 2" key="1">
    <citation type="journal article" date="2018" name="G3 (Bethesda)">
        <title>Phylogenetic and Phylogenomic Definition of Rhizopus Species.</title>
        <authorList>
            <person name="Gryganskyi A.P."/>
            <person name="Golan J."/>
            <person name="Dolatabadi S."/>
            <person name="Mondo S."/>
            <person name="Robb S."/>
            <person name="Idnurm A."/>
            <person name="Muszewska A."/>
            <person name="Steczkiewicz K."/>
            <person name="Masonjones S."/>
            <person name="Liao H.L."/>
            <person name="Gajdeczka M.T."/>
            <person name="Anike F."/>
            <person name="Vuek A."/>
            <person name="Anishchenko I.M."/>
            <person name="Voigt K."/>
            <person name="de Hoog G.S."/>
            <person name="Smith M.E."/>
            <person name="Heitman J."/>
            <person name="Vilgalys R."/>
            <person name="Stajich J.E."/>
        </authorList>
    </citation>
    <scope>NUCLEOTIDE SEQUENCE [LARGE SCALE GENOMIC DNA]</scope>
    <source>
        <strain evidence="1 2">LSU 92-RS-03</strain>
    </source>
</reference>
<comment type="caution">
    <text evidence="1">The sequence shown here is derived from an EMBL/GenBank/DDBJ whole genome shotgun (WGS) entry which is preliminary data.</text>
</comment>
<sequence>MNSASYYDHDANTKRIQANLCDSKAFASEDKHKKSDQYHHQERTFHLHKWSANYTSKLQHMACTTTQRTK</sequence>
<keyword evidence="2" id="KW-1185">Reference proteome</keyword>
<dbReference type="EMBL" id="PJQM01001871">
    <property type="protein sequence ID" value="RCI00163.1"/>
    <property type="molecule type" value="Genomic_DNA"/>
</dbReference>
<feature type="non-terminal residue" evidence="1">
    <location>
        <position position="70"/>
    </location>
</feature>
<protein>
    <submittedName>
        <fullName evidence="1">Uncharacterized protein</fullName>
    </submittedName>
</protein>
<gene>
    <name evidence="1" type="ORF">CU098_011784</name>
</gene>
<accession>A0A367KD42</accession>
<dbReference type="AlphaFoldDB" id="A0A367KD42"/>
<name>A0A367KD42_RHIST</name>
<dbReference type="Proteomes" id="UP000253551">
    <property type="component" value="Unassembled WGS sequence"/>
</dbReference>
<evidence type="ECO:0000313" key="2">
    <source>
        <dbReference type="Proteomes" id="UP000253551"/>
    </source>
</evidence>
<proteinExistence type="predicted"/>